<dbReference type="KEGG" id="mlr:MELLADRAFT_108167"/>
<evidence type="ECO:0000313" key="3">
    <source>
        <dbReference type="EMBL" id="EGG04824.1"/>
    </source>
</evidence>
<organism evidence="4">
    <name type="scientific">Melampsora larici-populina (strain 98AG31 / pathotype 3-4-7)</name>
    <name type="common">Poplar leaf rust fungus</name>
    <dbReference type="NCBI Taxonomy" id="747676"/>
    <lineage>
        <taxon>Eukaryota</taxon>
        <taxon>Fungi</taxon>
        <taxon>Dikarya</taxon>
        <taxon>Basidiomycota</taxon>
        <taxon>Pucciniomycotina</taxon>
        <taxon>Pucciniomycetes</taxon>
        <taxon>Pucciniales</taxon>
        <taxon>Melampsoraceae</taxon>
        <taxon>Melampsora</taxon>
    </lineage>
</organism>
<accession>F4RS73</accession>
<dbReference type="HOGENOM" id="CLU_1896694_0_0_1"/>
<sequence length="134" mass="13527">MPITAWALSMLLPVLILAVNICKETIEPFFYTKLLTGVNNVAGSVFNTVSGVVQDPGHTVSGVVQDLGHTVSGVVGAATGAVGGVLGLLLDEDLKELPGALPSGACATPKWLGPVQVFAGITPKKGGVGFFVAG</sequence>
<dbReference type="RefSeq" id="XP_007411915.1">
    <property type="nucleotide sequence ID" value="XM_007411853.1"/>
</dbReference>
<dbReference type="GeneID" id="18923400"/>
<evidence type="ECO:0000313" key="2">
    <source>
        <dbReference type="EMBL" id="EGG04807.1"/>
    </source>
</evidence>
<feature type="signal peptide" evidence="1">
    <location>
        <begin position="1"/>
        <end position="18"/>
    </location>
</feature>
<dbReference type="KEGG" id="mlr:MELLADRAFT_108175"/>
<dbReference type="AlphaFoldDB" id="F4RS73"/>
<dbReference type="GeneID" id="18923396"/>
<dbReference type="EMBL" id="GL883116">
    <property type="protein sequence ID" value="EGG04824.1"/>
    <property type="molecule type" value="Genomic_DNA"/>
</dbReference>
<feature type="chain" id="PRO_5007656855" evidence="1">
    <location>
        <begin position="19"/>
        <end position="134"/>
    </location>
</feature>
<dbReference type="VEuPathDB" id="FungiDB:MELLADRAFT_108167"/>
<gene>
    <name evidence="2" type="ORF">MELLADRAFT_108167</name>
    <name evidence="3" type="ORF">MELLADRAFT_108175</name>
</gene>
<evidence type="ECO:0000313" key="4">
    <source>
        <dbReference type="Proteomes" id="UP000001072"/>
    </source>
</evidence>
<proteinExistence type="predicted"/>
<reference evidence="2" key="2">
    <citation type="submission" date="2011-04" db="EMBL/GenBank/DDBJ databases">
        <title>Obligate Biotrophy Features Unraveled by the Genomic Analysis of the Rust Fungi, Melampsora larici-populina and Puccinia graminis f. sp. tritici.</title>
        <authorList>
            <consortium name="US DOE Joint Genome Institute (JGI-PGF)"/>
            <person name="Duplessis S."/>
            <person name="Cuomo C."/>
            <person name="Lin Y.-C."/>
            <person name="Aerts A."/>
            <person name="Tisserant E."/>
            <person name="Veneault-Fourrey C."/>
            <person name="Joly D."/>
            <person name="Hacquard S."/>
            <person name="Amselem J."/>
            <person name="Cantarel B."/>
            <person name="Readman C."/>
            <person name="Coutinho P."/>
            <person name="Feau N."/>
            <person name="Field M."/>
            <person name="Frey P."/>
            <person name="Gelhaye E."/>
            <person name="Goldberg J."/>
            <person name="Grabherr M."/>
            <person name="Kodira C."/>
            <person name="Kohler A."/>
            <person name="Kues U."/>
            <person name="Lindquist E."/>
            <person name="Lucas S."/>
            <person name="Mago R."/>
            <person name="Mauceli E."/>
            <person name="Morin E."/>
            <person name="Murat C."/>
            <person name="Pangilinan J."/>
            <person name="Park R."/>
            <person name="Pearson M."/>
            <person name="Quesneville H."/>
            <person name="Rouhier N."/>
            <person name="Sakthikumar S."/>
            <person name="Salamov A."/>
            <person name="Schmutz J."/>
            <person name="Selles B."/>
            <person name="Shapiro H."/>
            <person name="Tangay P."/>
            <person name="Tuskan G."/>
            <person name="Henrissat B."/>
            <person name="Van de Peer Y."/>
            <person name="Rouze P."/>
            <person name="Schein J."/>
            <person name="Ellis J."/>
            <person name="Dodds P."/>
            <person name="Zhong S."/>
            <person name="Hamelin R."/>
            <person name="Grigoriev I."/>
            <person name="Szabo L."/>
            <person name="Martin F."/>
        </authorList>
    </citation>
    <scope>NUCLEOTIDE SEQUENCE</scope>
    <source>
        <strain evidence="2">98AG31</strain>
    </source>
</reference>
<keyword evidence="1" id="KW-0732">Signal</keyword>
<dbReference type="RefSeq" id="XP_007411898.1">
    <property type="nucleotide sequence ID" value="XM_007411836.1"/>
</dbReference>
<evidence type="ECO:0000256" key="1">
    <source>
        <dbReference type="SAM" id="SignalP"/>
    </source>
</evidence>
<reference evidence="4" key="1">
    <citation type="journal article" date="2011" name="Proc. Natl. Acad. Sci. U.S.A.">
        <title>Obligate biotrophy features unraveled by the genomic analysis of rust fungi.</title>
        <authorList>
            <person name="Duplessis S."/>
            <person name="Cuomo C.A."/>
            <person name="Lin Y.-C."/>
            <person name="Aerts A."/>
            <person name="Tisserant E."/>
            <person name="Veneault-Fourrey C."/>
            <person name="Joly D.L."/>
            <person name="Hacquard S."/>
            <person name="Amselem J."/>
            <person name="Cantarel B.L."/>
            <person name="Chiu R."/>
            <person name="Coutinho P.M."/>
            <person name="Feau N."/>
            <person name="Field M."/>
            <person name="Frey P."/>
            <person name="Gelhaye E."/>
            <person name="Goldberg J."/>
            <person name="Grabherr M.G."/>
            <person name="Kodira C.D."/>
            <person name="Kohler A."/>
            <person name="Kuees U."/>
            <person name="Lindquist E.A."/>
            <person name="Lucas S.M."/>
            <person name="Mago R."/>
            <person name="Mauceli E."/>
            <person name="Morin E."/>
            <person name="Murat C."/>
            <person name="Pangilinan J.L."/>
            <person name="Park R."/>
            <person name="Pearson M."/>
            <person name="Quesneville H."/>
            <person name="Rouhier N."/>
            <person name="Sakthikumar S."/>
            <person name="Salamov A.A."/>
            <person name="Schmutz J."/>
            <person name="Selles B."/>
            <person name="Shapiro H."/>
            <person name="Tanguay P."/>
            <person name="Tuskan G.A."/>
            <person name="Henrissat B."/>
            <person name="Van de Peer Y."/>
            <person name="Rouze P."/>
            <person name="Ellis J.G."/>
            <person name="Dodds P.N."/>
            <person name="Schein J.E."/>
            <person name="Zhong S."/>
            <person name="Hamelin R.C."/>
            <person name="Grigoriev I.V."/>
            <person name="Szabo L.J."/>
            <person name="Martin F."/>
        </authorList>
    </citation>
    <scope>NUCLEOTIDE SEQUENCE [LARGE SCALE GENOMIC DNA]</scope>
    <source>
        <strain evidence="4">98AG31 / pathotype 3-4-7</strain>
    </source>
</reference>
<protein>
    <submittedName>
        <fullName evidence="2">Secreted protein</fullName>
    </submittedName>
</protein>
<keyword evidence="4" id="KW-1185">Reference proteome</keyword>
<dbReference type="VEuPathDB" id="FungiDB:MELLADRAFT_108175"/>
<dbReference type="EMBL" id="GL883116">
    <property type="protein sequence ID" value="EGG04807.1"/>
    <property type="molecule type" value="Genomic_DNA"/>
</dbReference>
<name>F4RS73_MELLP</name>
<dbReference type="Proteomes" id="UP000001072">
    <property type="component" value="Unassembled WGS sequence"/>
</dbReference>